<dbReference type="PANTHER" id="PTHR16026:SF0">
    <property type="entry name" value="CARTILAGE ACIDIC PROTEIN 1"/>
    <property type="match status" value="1"/>
</dbReference>
<protein>
    <recommendedName>
        <fullName evidence="4">ASPIC/UnbV domain-containing protein</fullName>
    </recommendedName>
</protein>
<evidence type="ECO:0000259" key="4">
    <source>
        <dbReference type="Pfam" id="PF07593"/>
    </source>
</evidence>
<dbReference type="SUPFAM" id="SSF69318">
    <property type="entry name" value="Integrin alpha N-terminal domain"/>
    <property type="match status" value="3"/>
</dbReference>
<evidence type="ECO:0000313" key="6">
    <source>
        <dbReference type="Proteomes" id="UP000267585"/>
    </source>
</evidence>
<keyword evidence="6" id="KW-1185">Reference proteome</keyword>
<dbReference type="Pfam" id="PF07593">
    <property type="entry name" value="UnbV_ASPIC"/>
    <property type="match status" value="1"/>
</dbReference>
<dbReference type="OrthoDB" id="9816120at2"/>
<dbReference type="PANTHER" id="PTHR16026">
    <property type="entry name" value="CARTILAGE ACIDIC PROTEIN 1"/>
    <property type="match status" value="1"/>
</dbReference>
<keyword evidence="3" id="KW-0325">Glycoprotein</keyword>
<dbReference type="EMBL" id="RQPJ01000003">
    <property type="protein sequence ID" value="RTE54164.1"/>
    <property type="molecule type" value="Genomic_DNA"/>
</dbReference>
<evidence type="ECO:0000256" key="1">
    <source>
        <dbReference type="ARBA" id="ARBA00022729"/>
    </source>
</evidence>
<proteinExistence type="predicted"/>
<dbReference type="InterPro" id="IPR013517">
    <property type="entry name" value="FG-GAP"/>
</dbReference>
<comment type="caution">
    <text evidence="5">The sequence shown here is derived from an EMBL/GenBank/DDBJ whole genome shotgun (WGS) entry which is preliminary data.</text>
</comment>
<evidence type="ECO:0000256" key="2">
    <source>
        <dbReference type="ARBA" id="ARBA00022737"/>
    </source>
</evidence>
<keyword evidence="1" id="KW-0732">Signal</keyword>
<evidence type="ECO:0000313" key="5">
    <source>
        <dbReference type="EMBL" id="RTE54164.1"/>
    </source>
</evidence>
<dbReference type="InterPro" id="IPR027039">
    <property type="entry name" value="Crtac1"/>
</dbReference>
<name>A0A430K554_9FLAO</name>
<dbReference type="AlphaFoldDB" id="A0A430K554"/>
<organism evidence="5 6">
    <name type="scientific">Arenibacter aquaticus</name>
    <dbReference type="NCBI Taxonomy" id="2489054"/>
    <lineage>
        <taxon>Bacteria</taxon>
        <taxon>Pseudomonadati</taxon>
        <taxon>Bacteroidota</taxon>
        <taxon>Flavobacteriia</taxon>
        <taxon>Flavobacteriales</taxon>
        <taxon>Flavobacteriaceae</taxon>
        <taxon>Arenibacter</taxon>
    </lineage>
</organism>
<dbReference type="Pfam" id="PF13517">
    <property type="entry name" value="FG-GAP_3"/>
    <property type="match status" value="5"/>
</dbReference>
<dbReference type="InterPro" id="IPR011519">
    <property type="entry name" value="UnbV_ASPIC"/>
</dbReference>
<keyword evidence="2" id="KW-0677">Repeat</keyword>
<dbReference type="Gene3D" id="2.130.10.130">
    <property type="entry name" value="Integrin alpha, N-terminal"/>
    <property type="match status" value="3"/>
</dbReference>
<sequence>MSSTGFVQIDAATSGIHFSNNIVENDTLNYFDFPYLYLGAGVSVGDINNDGLPDLYFTGNLVPNKLYLNKGGLQFEDISESAGVSGDDRWYSGTTMVDINHDGYLDIYLSVSGKFGNTANQLFINNGNNTFRESAQSYGIADTGASIQSTFFDYDNDGLLDLFVANYPNVMVSMGNKYYKDKMDENKFEDSGHLYKNQGNGKFVDVTVEAGVQNFGLTLGLVATDFNNDGYVDLYLSNDFNVPDYLYQNNGDGTFKEISQKATRHTSMFGMGIDAADFNNDGYTDLLQVDMTPADYKRSKTNMASMNPESFYEAVELGFNYQYMQNSLQLNNGPNRGGEPIFSDIARFAGMATTDWSWGALFADFDNDGHKDVFVSNGVKRDVNNNDVNASYDSATFFGRESNPDFNLMPSTPIANFAFQNNGDFSFSNVTKDWGLEQKGFSNGFAYTDLDGDGDLDLVINNMDGAATIAVNQTQKTGNHYLKVALKGQDQNLMGLGAKVMVKCGESIQQQELTLSRGYQSSVEPLLHFGLGSKNQVEEIKIFWPNGKLQIVQNIAVDQAIEIEYNDNSPLASETKEDHPLPFEDITDSSKIDFLHEEDFYNDYAFEPLLPHKNSQLGPALTVGDINADGLEDVFVGNAAGSPPAMYLQKENGEFEMLSGPWDKELDLEDTGALLFDADGDSDLDLYVVSGGNSKLKPKEFYQDRLYINTPKGFTKASSSLPKITSSGQTVVSADYDNDGDMDLFVGGRIVPGKYPFPAQSYLLRNDGGIDQALRYTDVTADIVPELQDAGLVTSALWDDFNNDGNIDLIITGEWMPIRFFKNMGHKFEEVTQNLGFEKSRGWWYALQKMDVDADGDMDYLAGNLGLNYKYKASDKAPFEVYANDFDENGSMDIVLSYEKYGTKLPLRGRECSSQQVPAIKQRFKTFESFANADLMDIYGEKMLEQSLHYTVQTFAHQWIENRGDGTYAMHSLPNRAQFSSINSFQEIDYNGDKYPDVVVAGNLYQSEVETPRNDSSVGLVMIGGPQGFKLVEPDKSGLMITGDVRNTAIIKLANKKTNGLLFAINNDSLKIKEVK</sequence>
<gene>
    <name evidence="5" type="ORF">EHW67_08795</name>
</gene>
<dbReference type="InterPro" id="IPR028994">
    <property type="entry name" value="Integrin_alpha_N"/>
</dbReference>
<dbReference type="InterPro" id="IPR013519">
    <property type="entry name" value="Int_alpha_beta-p"/>
</dbReference>
<accession>A0A430K554</accession>
<dbReference type="SMART" id="SM00191">
    <property type="entry name" value="Int_alpha"/>
    <property type="match status" value="3"/>
</dbReference>
<reference evidence="5 6" key="1">
    <citation type="submission" date="2018-11" db="EMBL/GenBank/DDBJ databases">
        <title>Arenibacter aquaticus sp.nov., a marine bacterium isolated from surface seawater in the South China Sea.</title>
        <authorList>
            <person name="Guo J."/>
            <person name="Sun J."/>
        </authorList>
    </citation>
    <scope>NUCLEOTIDE SEQUENCE [LARGE SCALE GENOMIC DNA]</scope>
    <source>
        <strain evidence="5 6">GUO666</strain>
    </source>
</reference>
<evidence type="ECO:0000256" key="3">
    <source>
        <dbReference type="ARBA" id="ARBA00023180"/>
    </source>
</evidence>
<dbReference type="Proteomes" id="UP000267585">
    <property type="component" value="Unassembled WGS sequence"/>
</dbReference>
<feature type="domain" description="ASPIC/UnbV" evidence="4">
    <location>
        <begin position="495"/>
        <end position="561"/>
    </location>
</feature>